<comment type="caution">
    <text evidence="3">The sequence shown here is derived from an EMBL/GenBank/DDBJ whole genome shotgun (WGS) entry which is preliminary data.</text>
</comment>
<dbReference type="Gene3D" id="1.10.1660.10">
    <property type="match status" value="1"/>
</dbReference>
<reference evidence="3 4" key="1">
    <citation type="submission" date="2022-06" db="EMBL/GenBank/DDBJ databases">
        <title>Isolation of gut microbiota from human fecal samples.</title>
        <authorList>
            <person name="Pamer E.G."/>
            <person name="Barat B."/>
            <person name="Waligurski E."/>
            <person name="Medina S."/>
            <person name="Paddock L."/>
            <person name="Mostad J."/>
        </authorList>
    </citation>
    <scope>NUCLEOTIDE SEQUENCE [LARGE SCALE GENOMIC DNA]</scope>
    <source>
        <strain evidence="3 4">SL.3.17</strain>
    </source>
</reference>
<dbReference type="InterPro" id="IPR009061">
    <property type="entry name" value="DNA-bd_dom_put_sf"/>
</dbReference>
<evidence type="ECO:0000313" key="3">
    <source>
        <dbReference type="EMBL" id="MCQ4636084.1"/>
    </source>
</evidence>
<dbReference type="SUPFAM" id="SSF46955">
    <property type="entry name" value="Putative DNA-binding domain"/>
    <property type="match status" value="1"/>
</dbReference>
<proteinExistence type="predicted"/>
<dbReference type="PRINTS" id="PR00040">
    <property type="entry name" value="HTHMERR"/>
</dbReference>
<dbReference type="Pfam" id="PF07739">
    <property type="entry name" value="TipAS"/>
    <property type="match status" value="1"/>
</dbReference>
<dbReference type="InterPro" id="IPR012925">
    <property type="entry name" value="TipAS_dom"/>
</dbReference>
<dbReference type="RefSeq" id="WP_256131272.1">
    <property type="nucleotide sequence ID" value="NZ_JANFXK010000004.1"/>
</dbReference>
<dbReference type="EMBL" id="JANFXK010000004">
    <property type="protein sequence ID" value="MCQ4636084.1"/>
    <property type="molecule type" value="Genomic_DNA"/>
</dbReference>
<organism evidence="3 4">
    <name type="scientific">Anaerovorax odorimutans</name>
    <dbReference type="NCBI Taxonomy" id="109327"/>
    <lineage>
        <taxon>Bacteria</taxon>
        <taxon>Bacillati</taxon>
        <taxon>Bacillota</taxon>
        <taxon>Clostridia</taxon>
        <taxon>Peptostreptococcales</taxon>
        <taxon>Anaerovoracaceae</taxon>
        <taxon>Anaerovorax</taxon>
    </lineage>
</organism>
<keyword evidence="1" id="KW-0238">DNA-binding</keyword>
<feature type="domain" description="HTH merR-type" evidence="2">
    <location>
        <begin position="1"/>
        <end position="70"/>
    </location>
</feature>
<dbReference type="Pfam" id="PF13411">
    <property type="entry name" value="MerR_1"/>
    <property type="match status" value="1"/>
</dbReference>
<evidence type="ECO:0000259" key="2">
    <source>
        <dbReference type="PROSITE" id="PS50937"/>
    </source>
</evidence>
<accession>A0ABT1RLL8</accession>
<name>A0ABT1RLL8_9FIRM</name>
<dbReference type="PROSITE" id="PS50937">
    <property type="entry name" value="HTH_MERR_2"/>
    <property type="match status" value="1"/>
</dbReference>
<dbReference type="PANTHER" id="PTHR30204">
    <property type="entry name" value="REDOX-CYCLING DRUG-SENSING TRANSCRIPTIONAL ACTIVATOR SOXR"/>
    <property type="match status" value="1"/>
</dbReference>
<dbReference type="InterPro" id="IPR000551">
    <property type="entry name" value="MerR-type_HTH_dom"/>
</dbReference>
<keyword evidence="4" id="KW-1185">Reference proteome</keyword>
<evidence type="ECO:0000256" key="1">
    <source>
        <dbReference type="ARBA" id="ARBA00023125"/>
    </source>
</evidence>
<dbReference type="Proteomes" id="UP001524502">
    <property type="component" value="Unassembled WGS sequence"/>
</dbReference>
<sequence>MKTISQVAELTGVSTRTLQYYDEIGLLKPSGFTSSGYRLYDDSALQELQQILFFKELGFKLKEIKELMQSPQFDRTMAFKRQKQLLLLKRNRIDRLIELLSRLEKGEKCVSFKEFDLSEYIEALECFRKKSPDDIIKYWGSVENFNQLVQKLREDESDVAQLAIKHFGSVEKYTQAMKHNMEHFSEIMAHQQKLAADKEELLQRNDAWFLKLTADMQKSPACGEVQDIVREIIDFTQETAFGMELGEGYWDTVIESYSGDVAKEIVDKKYGDGAAEYVARALRCYFYG</sequence>
<dbReference type="InterPro" id="IPR047057">
    <property type="entry name" value="MerR_fam"/>
</dbReference>
<protein>
    <submittedName>
        <fullName evidence="3">MerR family transcriptional regulator</fullName>
    </submittedName>
</protein>
<dbReference type="PANTHER" id="PTHR30204:SF90">
    <property type="entry name" value="HTH-TYPE TRANSCRIPTIONAL ACTIVATOR MTA"/>
    <property type="match status" value="1"/>
</dbReference>
<gene>
    <name evidence="3" type="ORF">NE619_05040</name>
</gene>
<evidence type="ECO:0000313" key="4">
    <source>
        <dbReference type="Proteomes" id="UP001524502"/>
    </source>
</evidence>
<dbReference type="CDD" id="cd01106">
    <property type="entry name" value="HTH_TipAL-Mta"/>
    <property type="match status" value="1"/>
</dbReference>
<dbReference type="SMART" id="SM00422">
    <property type="entry name" value="HTH_MERR"/>
    <property type="match status" value="1"/>
</dbReference>